<keyword evidence="12" id="KW-0832">Ubl conjugation</keyword>
<feature type="compositionally biased region" description="Basic and acidic residues" evidence="21">
    <location>
        <begin position="182"/>
        <end position="192"/>
    </location>
</feature>
<keyword evidence="13" id="KW-0175">Coiled coil</keyword>
<keyword evidence="9" id="KW-0547">Nucleotide-binding</keyword>
<keyword evidence="17" id="KW-0131">Cell cycle</keyword>
<feature type="compositionally biased region" description="Basic and acidic residues" evidence="21">
    <location>
        <begin position="1"/>
        <end position="13"/>
    </location>
</feature>
<comment type="function">
    <text evidence="18">Component of the centralspindlin complex that serves as a microtubule-dependent and Rho-mediated signaling required for the myosin contractile ring formation during the cell cycle cytokinesis. Essential for cytokinesis in Rho-mediated signaling. Required for the localization of ECT2 to the central spindle. Plus-end-directed motor enzyme that moves antiparallel microtubules in vitro.</text>
</comment>
<dbReference type="GO" id="GO:0090543">
    <property type="term" value="C:Flemming body"/>
    <property type="evidence" value="ECO:0007669"/>
    <property type="project" value="UniProtKB-SubCell"/>
</dbReference>
<proteinExistence type="predicted"/>
<keyword evidence="8" id="KW-0493">Microtubule</keyword>
<dbReference type="STRING" id="62062.ENSHHUP00000065656"/>
<evidence type="ECO:0000313" key="23">
    <source>
        <dbReference type="Ensembl" id="ENSHHUP00000065656.1"/>
    </source>
</evidence>
<protein>
    <recommendedName>
        <fullName evidence="20">Kinesin-like protein KIF23</fullName>
    </recommendedName>
</protein>
<reference evidence="23" key="2">
    <citation type="submission" date="2025-08" db="UniProtKB">
        <authorList>
            <consortium name="Ensembl"/>
        </authorList>
    </citation>
    <scope>IDENTIFICATION</scope>
</reference>
<comment type="subunit">
    <text evidence="19">Heterotetramer of two molecules each of RACGAP1 and KIF23. Found in the centralspindlin complex. Interacts with RACGAP1; the interaction is direct. Interacts with ECT2 and PRC1. Interacts with ANXA11 during cytokinesis. Interacts with BIRC6/bruce and USP8/UBPY. Interacts with ARF6, forming heterodimers and heterotetramers.</text>
</comment>
<keyword evidence="11" id="KW-0067">ATP-binding</keyword>
<evidence type="ECO:0000256" key="10">
    <source>
        <dbReference type="ARBA" id="ARBA00022776"/>
    </source>
</evidence>
<dbReference type="Proteomes" id="UP000314982">
    <property type="component" value="Unassembled WGS sequence"/>
</dbReference>
<evidence type="ECO:0000256" key="4">
    <source>
        <dbReference type="ARBA" id="ARBA00022490"/>
    </source>
</evidence>
<evidence type="ECO:0000256" key="15">
    <source>
        <dbReference type="ARBA" id="ARBA00023212"/>
    </source>
</evidence>
<evidence type="ECO:0000259" key="22">
    <source>
        <dbReference type="Pfam" id="PF16540"/>
    </source>
</evidence>
<feature type="region of interest" description="Disordered" evidence="21">
    <location>
        <begin position="1"/>
        <end position="85"/>
    </location>
</feature>
<evidence type="ECO:0000313" key="24">
    <source>
        <dbReference type="Proteomes" id="UP000314982"/>
    </source>
</evidence>
<evidence type="ECO:0000256" key="9">
    <source>
        <dbReference type="ARBA" id="ARBA00022741"/>
    </source>
</evidence>
<evidence type="ECO:0000256" key="6">
    <source>
        <dbReference type="ARBA" id="ARBA00022553"/>
    </source>
</evidence>
<dbReference type="GeneTree" id="ENSGT00970000197067"/>
<dbReference type="GO" id="GO:0051301">
    <property type="term" value="P:cell division"/>
    <property type="evidence" value="ECO:0007669"/>
    <property type="project" value="UniProtKB-KW"/>
</dbReference>
<dbReference type="GO" id="GO:0005874">
    <property type="term" value="C:microtubule"/>
    <property type="evidence" value="ECO:0007669"/>
    <property type="project" value="UniProtKB-KW"/>
</dbReference>
<keyword evidence="10" id="KW-0498">Mitosis</keyword>
<keyword evidence="15" id="KW-0206">Cytoskeleton</keyword>
<feature type="region of interest" description="Disordered" evidence="21">
    <location>
        <begin position="164"/>
        <end position="192"/>
    </location>
</feature>
<evidence type="ECO:0000256" key="7">
    <source>
        <dbReference type="ARBA" id="ARBA00022618"/>
    </source>
</evidence>
<dbReference type="GO" id="GO:0005524">
    <property type="term" value="F:ATP binding"/>
    <property type="evidence" value="ECO:0007669"/>
    <property type="project" value="UniProtKB-KW"/>
</dbReference>
<dbReference type="Gene3D" id="2.60.40.4330">
    <property type="entry name" value="Kinesin-like protein Kif23, Arf6-interacting domain"/>
    <property type="match status" value="1"/>
</dbReference>
<sequence length="284" mass="32127">MQNKLWVKDEKLKQLKAIVSESNSSTTSEQQRPPPPPDKPQRASREKDQPRAPEKRSRSPLPTTGTPIRPHHRRSHSAGGERWVDHKPLSNLDLDTVMQPIIPNAIKVSAASEKALSKCHKYVLTHQELASDGEIQTKLIKGDVFRTRGGGQAVQFTDIETLRQECPTASSRKRRSSGDGPGQHDRNKMDWNDRENRVSCPHYCPSLIHLGWSKSDFVMISAHKGINQLDIWCDPGYKMFSPNRHQWQAQAQVLVSRMAIKSENLYHIPVGILTDNIACFHSID</sequence>
<dbReference type="GO" id="GO:0005634">
    <property type="term" value="C:nucleus"/>
    <property type="evidence" value="ECO:0007669"/>
    <property type="project" value="UniProtKB-SubCell"/>
</dbReference>
<keyword evidence="14" id="KW-0505">Motor protein</keyword>
<evidence type="ECO:0000256" key="20">
    <source>
        <dbReference type="ARBA" id="ARBA00073209"/>
    </source>
</evidence>
<dbReference type="InterPro" id="IPR038105">
    <property type="entry name" value="Kif23_Arf-bd_sf"/>
</dbReference>
<feature type="domain" description="Kinesin-like protein Kif23 Arf6-interacting" evidence="22">
    <location>
        <begin position="67"/>
        <end position="169"/>
    </location>
</feature>
<evidence type="ECO:0000256" key="2">
    <source>
        <dbReference type="ARBA" id="ARBA00004186"/>
    </source>
</evidence>
<name>A0A4W5PLW1_9TELE</name>
<accession>A0A4W5PLW1</accession>
<evidence type="ECO:0000256" key="16">
    <source>
        <dbReference type="ARBA" id="ARBA00023242"/>
    </source>
</evidence>
<comment type="subcellular location">
    <subcellularLocation>
        <location evidence="2">Cytoplasm</location>
        <location evidence="2">Cytoskeleton</location>
        <location evidence="2">Spindle</location>
    </subcellularLocation>
    <subcellularLocation>
        <location evidence="3">Midbody</location>
        <location evidence="3">Midbody ring</location>
    </subcellularLocation>
    <subcellularLocation>
        <location evidence="1">Nucleus</location>
    </subcellularLocation>
</comment>
<keyword evidence="24" id="KW-1185">Reference proteome</keyword>
<feature type="compositionally biased region" description="Basic and acidic residues" evidence="21">
    <location>
        <begin position="39"/>
        <end position="57"/>
    </location>
</feature>
<evidence type="ECO:0000256" key="1">
    <source>
        <dbReference type="ARBA" id="ARBA00004123"/>
    </source>
</evidence>
<dbReference type="Pfam" id="PF16540">
    <property type="entry name" value="MKLP1_Arf_bdg"/>
    <property type="match status" value="1"/>
</dbReference>
<organism evidence="23 24">
    <name type="scientific">Hucho hucho</name>
    <name type="common">huchen</name>
    <dbReference type="NCBI Taxonomy" id="62062"/>
    <lineage>
        <taxon>Eukaryota</taxon>
        <taxon>Metazoa</taxon>
        <taxon>Chordata</taxon>
        <taxon>Craniata</taxon>
        <taxon>Vertebrata</taxon>
        <taxon>Euteleostomi</taxon>
        <taxon>Actinopterygii</taxon>
        <taxon>Neopterygii</taxon>
        <taxon>Teleostei</taxon>
        <taxon>Protacanthopterygii</taxon>
        <taxon>Salmoniformes</taxon>
        <taxon>Salmonidae</taxon>
        <taxon>Salmoninae</taxon>
        <taxon>Hucho</taxon>
    </lineage>
</organism>
<keyword evidence="6" id="KW-0597">Phosphoprotein</keyword>
<evidence type="ECO:0000256" key="18">
    <source>
        <dbReference type="ARBA" id="ARBA00058317"/>
    </source>
</evidence>
<dbReference type="AlphaFoldDB" id="A0A4W5PLW1"/>
<keyword evidence="16" id="KW-0539">Nucleus</keyword>
<feature type="compositionally biased region" description="Low complexity" evidence="21">
    <location>
        <begin position="20"/>
        <end position="31"/>
    </location>
</feature>
<keyword evidence="4" id="KW-0963">Cytoplasm</keyword>
<reference evidence="24" key="1">
    <citation type="submission" date="2018-06" db="EMBL/GenBank/DDBJ databases">
        <title>Genome assembly of Danube salmon.</title>
        <authorList>
            <person name="Macqueen D.J."/>
            <person name="Gundappa M.K."/>
        </authorList>
    </citation>
    <scope>NUCLEOTIDE SEQUENCE [LARGE SCALE GENOMIC DNA]</scope>
</reference>
<dbReference type="InterPro" id="IPR032384">
    <property type="entry name" value="Kif23_Arf-bd"/>
</dbReference>
<evidence type="ECO:0000256" key="3">
    <source>
        <dbReference type="ARBA" id="ARBA00004476"/>
    </source>
</evidence>
<keyword evidence="5" id="KW-1017">Isopeptide bond</keyword>
<reference evidence="23" key="3">
    <citation type="submission" date="2025-09" db="UniProtKB">
        <authorList>
            <consortium name="Ensembl"/>
        </authorList>
    </citation>
    <scope>IDENTIFICATION</scope>
</reference>
<evidence type="ECO:0000256" key="19">
    <source>
        <dbReference type="ARBA" id="ARBA00066079"/>
    </source>
</evidence>
<evidence type="ECO:0000256" key="14">
    <source>
        <dbReference type="ARBA" id="ARBA00023175"/>
    </source>
</evidence>
<evidence type="ECO:0000256" key="11">
    <source>
        <dbReference type="ARBA" id="ARBA00022840"/>
    </source>
</evidence>
<dbReference type="FunFam" id="2.60.40.4330:FF:000001">
    <property type="entry name" value="Kinesin-like protein"/>
    <property type="match status" value="1"/>
</dbReference>
<evidence type="ECO:0000256" key="13">
    <source>
        <dbReference type="ARBA" id="ARBA00023054"/>
    </source>
</evidence>
<dbReference type="Ensembl" id="ENSHHUT00000067882.1">
    <property type="protein sequence ID" value="ENSHHUP00000065656.1"/>
    <property type="gene ID" value="ENSHHUG00000038773.1"/>
</dbReference>
<evidence type="ECO:0000256" key="8">
    <source>
        <dbReference type="ARBA" id="ARBA00022701"/>
    </source>
</evidence>
<keyword evidence="7" id="KW-0132">Cell division</keyword>
<dbReference type="GO" id="GO:0005819">
    <property type="term" value="C:spindle"/>
    <property type="evidence" value="ECO:0007669"/>
    <property type="project" value="UniProtKB-SubCell"/>
</dbReference>
<evidence type="ECO:0000256" key="17">
    <source>
        <dbReference type="ARBA" id="ARBA00023306"/>
    </source>
</evidence>
<evidence type="ECO:0000256" key="5">
    <source>
        <dbReference type="ARBA" id="ARBA00022499"/>
    </source>
</evidence>
<evidence type="ECO:0000256" key="12">
    <source>
        <dbReference type="ARBA" id="ARBA00022843"/>
    </source>
</evidence>
<evidence type="ECO:0000256" key="21">
    <source>
        <dbReference type="SAM" id="MobiDB-lite"/>
    </source>
</evidence>